<dbReference type="GO" id="GO:1990075">
    <property type="term" value="C:periciliary membrane compartment"/>
    <property type="evidence" value="ECO:0007669"/>
    <property type="project" value="TreeGrafter"/>
</dbReference>
<dbReference type="PANTHER" id="PTHR15440:SF0">
    <property type="entry name" value="PROTEIN XRP2"/>
    <property type="match status" value="1"/>
</dbReference>
<dbReference type="InterPro" id="IPR009091">
    <property type="entry name" value="RCC1/BLIP-II"/>
</dbReference>
<gene>
    <name evidence="6" type="ORF">PGLA1383_LOCUS4067</name>
</gene>
<feature type="transmembrane region" description="Helical" evidence="3">
    <location>
        <begin position="693"/>
        <end position="711"/>
    </location>
</feature>
<dbReference type="PROSITE" id="PS00018">
    <property type="entry name" value="EF_HAND_1"/>
    <property type="match status" value="1"/>
</dbReference>
<accession>A0A813DG09</accession>
<feature type="transmembrane region" description="Helical" evidence="3">
    <location>
        <begin position="739"/>
        <end position="761"/>
    </location>
</feature>
<dbReference type="GO" id="GO:0005929">
    <property type="term" value="C:cilium"/>
    <property type="evidence" value="ECO:0007669"/>
    <property type="project" value="TreeGrafter"/>
</dbReference>
<feature type="transmembrane region" description="Helical" evidence="3">
    <location>
        <begin position="526"/>
        <end position="545"/>
    </location>
</feature>
<feature type="transmembrane region" description="Helical" evidence="3">
    <location>
        <begin position="566"/>
        <end position="587"/>
    </location>
</feature>
<feature type="transmembrane region" description="Helical" evidence="3">
    <location>
        <begin position="663"/>
        <end position="681"/>
    </location>
</feature>
<dbReference type="Gene3D" id="2.130.10.30">
    <property type="entry name" value="Regulator of chromosome condensation 1/beta-lactamase-inhibitor protein II"/>
    <property type="match status" value="2"/>
</dbReference>
<dbReference type="Gene3D" id="2.160.20.70">
    <property type="match status" value="1"/>
</dbReference>
<proteinExistence type="inferred from homology"/>
<reference evidence="6" key="1">
    <citation type="submission" date="2021-02" db="EMBL/GenBank/DDBJ databases">
        <authorList>
            <person name="Dougan E. K."/>
            <person name="Rhodes N."/>
            <person name="Thang M."/>
            <person name="Chan C."/>
        </authorList>
    </citation>
    <scope>NUCLEOTIDE SEQUENCE</scope>
</reference>
<keyword evidence="3" id="KW-0812">Transmembrane</keyword>
<comment type="similarity">
    <text evidence="1">Belongs to the TBCC family.</text>
</comment>
<feature type="domain" description="EF-hand" evidence="4">
    <location>
        <begin position="813"/>
        <end position="848"/>
    </location>
</feature>
<evidence type="ECO:0000313" key="6">
    <source>
        <dbReference type="EMBL" id="CAE8585152.1"/>
    </source>
</evidence>
<dbReference type="InterPro" id="IPR039093">
    <property type="entry name" value="XRP2"/>
</dbReference>
<name>A0A813DG09_POLGL</name>
<feature type="domain" description="C-CAP/cofactor C-like" evidence="5">
    <location>
        <begin position="921"/>
        <end position="1049"/>
    </location>
</feature>
<dbReference type="GO" id="GO:0000166">
    <property type="term" value="F:nucleotide binding"/>
    <property type="evidence" value="ECO:0007669"/>
    <property type="project" value="UniProtKB-KW"/>
</dbReference>
<dbReference type="AlphaFoldDB" id="A0A813DG09"/>
<sequence length="1092" mass="117388">MAATAVTRKAPDQKAEGMLHTSLQIQLLYGNSKLNSQMSLEFLDRNLECVSFTVYFSKAAKKVQPFSLGTAFAAIKDDGSVVTWGDADDGGDSSSVADKLQEGVVQVTGNLNAFAAVKDDGSVVTWGKAAYGGDSSSVADKLQEGVVQVAETSHAFAAVKEDGSVVTWGKAAYGGDSSWVADKLQEGVGQVTGTYSAFAAVKDDGSVVTWGKAACGGDSSSVADKLQEGVVQVAGTSNVFAAVKEDGSVVTWGGAACGGDSSSVADKLQEGVVQVAGTSNACAAVREDGSVVTWGKAAYGGDSSSVADKLQEGVVQVTGNYGASAAVKEDGSVITRGRAFCGGDSSSVADKLLEGVVQVAGKLNAFAAVKDDGSVVTWGNAACGGDSSSVADKLQEGVVQAYTIGPTEEVTLADEDEVFDRKGLFIRAVSLDAGCARAHKPLASPVEFGPGASSNTRRFLEVVNLMATTNVLPTTMLCCPTSYQWSELGERAGFRFDQDEGNWKDIFSSPNKFVDPYSCFTPAGYVFLRLTVFVLWLASMTWSIYSHVYEYHIAFGYWCTKLTHIVGLWELAYFGFAAFSTWDAWAINRPDGASRFAATPWFVSVTWFLGSAVMVLTAMVCVLYWFLGHDPAYGPPRKLSVLMHGGNFALALLDFSYSRRPNNLAHIYVICVFNVVTLYSGLMFENADISTEVPVAVAGLYSAFTYIYYLAGGTNEDGVSKYIYKVVDWEGNPSGTLNLLGLIVILGVPVLYSAFHVLFLIRDGQFPPLQSVELKRTSVRSTPGVTPRRSFAQPPAGNFLQPPAKRILAMDTLGPQDLAKLFAEIDADSDGVLGREDLMHLPFSCSGSSFAHHCAVPLDATRSRSYLGDYLGYGEAEVASFLADHSKDSRGVTLEDFKRGLQELQAYNVHDRFNKVIVRKPGAFGGIEGVDFHIEDCSGCTCLVCDKTEEFYADALVDCRVLIGPCASSTFIRNCENCTFWVVTRQFRVRDCTNCTFYVHCHTEPVIESSKDLRIAPFCAEYPGLSEHFREAKFDPAKNFWGAVFDFSGLPDRANWKIQPLDDCEQLVVSFQGPGALAGRYMWGCGGFSRLG</sequence>
<dbReference type="PANTHER" id="PTHR15440">
    <property type="entry name" value="XRP2 PROTEIN"/>
    <property type="match status" value="1"/>
</dbReference>
<dbReference type="GO" id="GO:0006892">
    <property type="term" value="P:post-Golgi vesicle-mediated transport"/>
    <property type="evidence" value="ECO:0007669"/>
    <property type="project" value="TreeGrafter"/>
</dbReference>
<organism evidence="6 7">
    <name type="scientific">Polarella glacialis</name>
    <name type="common">Dinoflagellate</name>
    <dbReference type="NCBI Taxonomy" id="89957"/>
    <lineage>
        <taxon>Eukaryota</taxon>
        <taxon>Sar</taxon>
        <taxon>Alveolata</taxon>
        <taxon>Dinophyceae</taxon>
        <taxon>Suessiales</taxon>
        <taxon>Suessiaceae</taxon>
        <taxon>Polarella</taxon>
    </lineage>
</organism>
<dbReference type="EMBL" id="CAJNNV010001482">
    <property type="protein sequence ID" value="CAE8585152.1"/>
    <property type="molecule type" value="Genomic_DNA"/>
</dbReference>
<dbReference type="InterPro" id="IPR016098">
    <property type="entry name" value="CAP/MinC_C"/>
</dbReference>
<dbReference type="InterPro" id="IPR017901">
    <property type="entry name" value="C-CAP_CF_C-like"/>
</dbReference>
<dbReference type="OrthoDB" id="194775at2759"/>
<keyword evidence="3" id="KW-0472">Membrane</keyword>
<protein>
    <recommendedName>
        <fullName evidence="8">Calmodulin</fullName>
    </recommendedName>
</protein>
<evidence type="ECO:0000256" key="1">
    <source>
        <dbReference type="ARBA" id="ARBA00008848"/>
    </source>
</evidence>
<keyword evidence="3" id="KW-1133">Transmembrane helix</keyword>
<evidence type="ECO:0000313" key="7">
    <source>
        <dbReference type="Proteomes" id="UP000654075"/>
    </source>
</evidence>
<evidence type="ECO:0000256" key="2">
    <source>
        <dbReference type="ARBA" id="ARBA00022741"/>
    </source>
</evidence>
<dbReference type="InterPro" id="IPR018247">
    <property type="entry name" value="EF_Hand_1_Ca_BS"/>
</dbReference>
<dbReference type="Pfam" id="PF07986">
    <property type="entry name" value="TBCC"/>
    <property type="match status" value="1"/>
</dbReference>
<dbReference type="SMART" id="SM00673">
    <property type="entry name" value="CARP"/>
    <property type="match status" value="2"/>
</dbReference>
<dbReference type="GO" id="GO:0005096">
    <property type="term" value="F:GTPase activator activity"/>
    <property type="evidence" value="ECO:0007669"/>
    <property type="project" value="InterPro"/>
</dbReference>
<feature type="transmembrane region" description="Helical" evidence="3">
    <location>
        <begin position="607"/>
        <end position="627"/>
    </location>
</feature>
<dbReference type="InterPro" id="IPR012945">
    <property type="entry name" value="Tubulin-bd_cofactor_C_dom"/>
</dbReference>
<dbReference type="PROSITE" id="PS50222">
    <property type="entry name" value="EF_HAND_2"/>
    <property type="match status" value="1"/>
</dbReference>
<evidence type="ECO:0000256" key="3">
    <source>
        <dbReference type="SAM" id="Phobius"/>
    </source>
</evidence>
<dbReference type="SUPFAM" id="SSF50985">
    <property type="entry name" value="RCC1/BLIP-II"/>
    <property type="match status" value="1"/>
</dbReference>
<dbReference type="GO" id="GO:0005509">
    <property type="term" value="F:calcium ion binding"/>
    <property type="evidence" value="ECO:0007669"/>
    <property type="project" value="InterPro"/>
</dbReference>
<dbReference type="InterPro" id="IPR002048">
    <property type="entry name" value="EF_hand_dom"/>
</dbReference>
<keyword evidence="7" id="KW-1185">Reference proteome</keyword>
<keyword evidence="2" id="KW-0547">Nucleotide-binding</keyword>
<evidence type="ECO:0008006" key="8">
    <source>
        <dbReference type="Google" id="ProtNLM"/>
    </source>
</evidence>
<dbReference type="Proteomes" id="UP000654075">
    <property type="component" value="Unassembled WGS sequence"/>
</dbReference>
<comment type="caution">
    <text evidence="6">The sequence shown here is derived from an EMBL/GenBank/DDBJ whole genome shotgun (WGS) entry which is preliminary data.</text>
</comment>
<dbReference type="PROSITE" id="PS51329">
    <property type="entry name" value="C_CAP_COFACTOR_C"/>
    <property type="match status" value="1"/>
</dbReference>
<evidence type="ECO:0000259" key="5">
    <source>
        <dbReference type="PROSITE" id="PS51329"/>
    </source>
</evidence>
<evidence type="ECO:0000259" key="4">
    <source>
        <dbReference type="PROSITE" id="PS50222"/>
    </source>
</evidence>
<dbReference type="InterPro" id="IPR006599">
    <property type="entry name" value="CARP_motif"/>
</dbReference>